<dbReference type="GO" id="GO:0004672">
    <property type="term" value="F:protein kinase activity"/>
    <property type="evidence" value="ECO:0007669"/>
    <property type="project" value="InterPro"/>
</dbReference>
<name>A0A8J3K3A0_9ACTN</name>
<gene>
    <name evidence="2" type="ORF">Cch02nite_33690</name>
</gene>
<organism evidence="2 3">
    <name type="scientific">Catellatospora chokoriensis</name>
    <dbReference type="NCBI Taxonomy" id="310353"/>
    <lineage>
        <taxon>Bacteria</taxon>
        <taxon>Bacillati</taxon>
        <taxon>Actinomycetota</taxon>
        <taxon>Actinomycetes</taxon>
        <taxon>Micromonosporales</taxon>
        <taxon>Micromonosporaceae</taxon>
        <taxon>Catellatospora</taxon>
    </lineage>
</organism>
<evidence type="ECO:0000313" key="3">
    <source>
        <dbReference type="Proteomes" id="UP000619293"/>
    </source>
</evidence>
<sequence>MSGFDDAVTRVLAARSPGDLFGGGDSGHAYRTLAKVLHPDAAPAGSTATATHAFARLADLWAAHRGGTTMTTRRGSYRIGSPAYAGDIADLYLVDGGAALLKLPRHPADSDLMRREARALTRLRSHGEARHGAYAPRLIDSFTHRDPDSGAQRTATILAHQGGFVTLARVRRSYPDGVDPRDAAWMWRRLLVAVGYAHRAGVVHGAVVPDHVLIHPDEHGLVLVDWCYSVTEPDRTVPAIVTEYRDLYPPEVAGRRPASEATDIHLATRCMTWLMGDRTPPALARFAHGCTLPHPNARPHDAWRLLAELDELLEALYGPRTFRPFTL</sequence>
<proteinExistence type="predicted"/>
<dbReference type="RefSeq" id="WP_191843276.1">
    <property type="nucleotide sequence ID" value="NZ_BAAALB010000023.1"/>
</dbReference>
<dbReference type="EMBL" id="BONG01000019">
    <property type="protein sequence ID" value="GIF89925.1"/>
    <property type="molecule type" value="Genomic_DNA"/>
</dbReference>
<comment type="caution">
    <text evidence="2">The sequence shown here is derived from an EMBL/GenBank/DDBJ whole genome shotgun (WGS) entry which is preliminary data.</text>
</comment>
<feature type="domain" description="Protein kinase" evidence="1">
    <location>
        <begin position="15"/>
        <end position="327"/>
    </location>
</feature>
<keyword evidence="3" id="KW-1185">Reference proteome</keyword>
<dbReference type="AlphaFoldDB" id="A0A8J3K3A0"/>
<dbReference type="GO" id="GO:0005524">
    <property type="term" value="F:ATP binding"/>
    <property type="evidence" value="ECO:0007669"/>
    <property type="project" value="InterPro"/>
</dbReference>
<evidence type="ECO:0000259" key="1">
    <source>
        <dbReference type="PROSITE" id="PS50011"/>
    </source>
</evidence>
<dbReference type="InterPro" id="IPR000719">
    <property type="entry name" value="Prot_kinase_dom"/>
</dbReference>
<dbReference type="Proteomes" id="UP000619293">
    <property type="component" value="Unassembled WGS sequence"/>
</dbReference>
<reference evidence="2 3" key="1">
    <citation type="submission" date="2021-01" db="EMBL/GenBank/DDBJ databases">
        <title>Whole genome shotgun sequence of Catellatospora chokoriensis NBRC 107358.</title>
        <authorList>
            <person name="Komaki H."/>
            <person name="Tamura T."/>
        </authorList>
    </citation>
    <scope>NUCLEOTIDE SEQUENCE [LARGE SCALE GENOMIC DNA]</scope>
    <source>
        <strain evidence="2 3">NBRC 107358</strain>
    </source>
</reference>
<dbReference type="InterPro" id="IPR011009">
    <property type="entry name" value="Kinase-like_dom_sf"/>
</dbReference>
<dbReference type="SUPFAM" id="SSF56112">
    <property type="entry name" value="Protein kinase-like (PK-like)"/>
    <property type="match status" value="1"/>
</dbReference>
<dbReference type="PROSITE" id="PS50011">
    <property type="entry name" value="PROTEIN_KINASE_DOM"/>
    <property type="match status" value="1"/>
</dbReference>
<accession>A0A8J3K3A0</accession>
<evidence type="ECO:0000313" key="2">
    <source>
        <dbReference type="EMBL" id="GIF89925.1"/>
    </source>
</evidence>
<protein>
    <recommendedName>
        <fullName evidence="1">Protein kinase domain-containing protein</fullName>
    </recommendedName>
</protein>
<dbReference type="Gene3D" id="1.10.510.10">
    <property type="entry name" value="Transferase(Phosphotransferase) domain 1"/>
    <property type="match status" value="1"/>
</dbReference>